<keyword evidence="7" id="KW-1133">Transmembrane helix</keyword>
<dbReference type="Pfam" id="PF02646">
    <property type="entry name" value="RmuC"/>
    <property type="match status" value="1"/>
</dbReference>
<keyword evidence="7" id="KW-0812">Transmembrane</keyword>
<dbReference type="RefSeq" id="WP_207765879.1">
    <property type="nucleotide sequence ID" value="NZ_LT608334.1"/>
</dbReference>
<evidence type="ECO:0000256" key="2">
    <source>
        <dbReference type="ARBA" id="ARBA00009840"/>
    </source>
</evidence>
<evidence type="ECO:0000256" key="4">
    <source>
        <dbReference type="ARBA" id="ARBA00023054"/>
    </source>
</evidence>
<evidence type="ECO:0000256" key="5">
    <source>
        <dbReference type="ARBA" id="ARBA00023172"/>
    </source>
</evidence>
<evidence type="ECO:0000256" key="6">
    <source>
        <dbReference type="SAM" id="Coils"/>
    </source>
</evidence>
<dbReference type="PANTHER" id="PTHR30563">
    <property type="entry name" value="DNA RECOMBINATION PROTEIN RMUC"/>
    <property type="match status" value="1"/>
</dbReference>
<dbReference type="Gene3D" id="1.10.287.1490">
    <property type="match status" value="1"/>
</dbReference>
<evidence type="ECO:0000256" key="1">
    <source>
        <dbReference type="ARBA" id="ARBA00003416"/>
    </source>
</evidence>
<dbReference type="GO" id="GO:0006310">
    <property type="term" value="P:DNA recombination"/>
    <property type="evidence" value="ECO:0007669"/>
    <property type="project" value="UniProtKB-KW"/>
</dbReference>
<dbReference type="InterPro" id="IPR003798">
    <property type="entry name" value="DNA_recombination_RmuC"/>
</dbReference>
<accession>A0A212L322</accession>
<protein>
    <recommendedName>
        <fullName evidence="3">DNA recombination protein RmuC homolog</fullName>
    </recommendedName>
</protein>
<feature type="transmembrane region" description="Helical" evidence="7">
    <location>
        <begin position="13"/>
        <end position="32"/>
    </location>
</feature>
<keyword evidence="7" id="KW-0472">Membrane</keyword>
<comment type="similarity">
    <text evidence="2">Belongs to the RmuC family.</text>
</comment>
<gene>
    <name evidence="8" type="primary">rmuC</name>
    <name evidence="8" type="ORF">KL86PLE_100403</name>
</gene>
<dbReference type="EMBL" id="FMJD01000002">
    <property type="protein sequence ID" value="SCM71961.1"/>
    <property type="molecule type" value="Genomic_DNA"/>
</dbReference>
<proteinExistence type="inferred from homology"/>
<dbReference type="AlphaFoldDB" id="A0A212L322"/>
<evidence type="ECO:0000256" key="3">
    <source>
        <dbReference type="ARBA" id="ARBA00021840"/>
    </source>
</evidence>
<keyword evidence="5" id="KW-0233">DNA recombination</keyword>
<reference evidence="8" key="1">
    <citation type="submission" date="2016-08" db="EMBL/GenBank/DDBJ databases">
        <authorList>
            <person name="Seilhamer J.J."/>
        </authorList>
    </citation>
    <scope>NUCLEOTIDE SEQUENCE</scope>
    <source>
        <strain evidence="8">86</strain>
    </source>
</reference>
<keyword evidence="4 6" id="KW-0175">Coiled coil</keyword>
<dbReference type="PANTHER" id="PTHR30563:SF0">
    <property type="entry name" value="DNA RECOMBINATION PROTEIN RMUC"/>
    <property type="match status" value="1"/>
</dbReference>
<evidence type="ECO:0000256" key="7">
    <source>
        <dbReference type="SAM" id="Phobius"/>
    </source>
</evidence>
<comment type="function">
    <text evidence="1">Involved in DNA recombination.</text>
</comment>
<feature type="coiled-coil region" evidence="6">
    <location>
        <begin position="83"/>
        <end position="209"/>
    </location>
</feature>
<evidence type="ECO:0000313" key="8">
    <source>
        <dbReference type="EMBL" id="SCM71961.1"/>
    </source>
</evidence>
<sequence length="555" mass="61567">MPDLFKTTTLADAMPVIVLVAILVAGLMVFAFRIAAARSRIAASEAAGRLEFARLEERALRLADADGQLSALKERHAGLTADLARTRATLDERDNETRRLKQELEAARASLVDVKSRNEEDEADLREALAAVQSRLSAANADLRAKSEEVETLRADLLRAREQREEAQRLLGEARVALTDMRSRAEEERKAANEKLALLQEARTQLSDQFKALAADILEEKSKSFSEANRASLGTLIDPLKVQLADFKGKVEEVYINEAKERSALGEQVRQLFNLNQQLSRDAHNLTSALRGQNKSQGNWGELILERVLEAAGLVKGLHFTPQESHARDDGSRIQPDVVLNLPGQRFMVIDSKVSLNAYELFSTAEEDGAREAALRRHLDSIRGHIRDLSAKNYQEIHGLAALDFVILFVPIEPAFLVAITRDAELWHQAWEKNILLVSPSSLLFVVRIVAQLWQKEQQSKNAQDIAKRGAELYDKFVGFVEDLDKVGKGLKDAQSAYERAYGKFATGRGNVVRQAEMLRALGLKTAKRLDASLLETADADEETGALPAPEDQPS</sequence>
<organism evidence="8">
    <name type="scientific">uncultured Pleomorphomonas sp</name>
    <dbReference type="NCBI Taxonomy" id="442121"/>
    <lineage>
        <taxon>Bacteria</taxon>
        <taxon>Pseudomonadati</taxon>
        <taxon>Pseudomonadota</taxon>
        <taxon>Alphaproteobacteria</taxon>
        <taxon>Hyphomicrobiales</taxon>
        <taxon>Pleomorphomonadaceae</taxon>
        <taxon>Pleomorphomonas</taxon>
        <taxon>environmental samples</taxon>
    </lineage>
</organism>
<name>A0A212L322_9HYPH</name>